<comment type="subcellular location">
    <subcellularLocation>
        <location evidence="1">Membrane</location>
        <topology evidence="1">Single-pass type IV membrane protein</topology>
    </subcellularLocation>
</comment>
<protein>
    <submittedName>
        <fullName evidence="10">Vesicle-associated membrane protein-associated protein B</fullName>
    </submittedName>
</protein>
<evidence type="ECO:0000256" key="6">
    <source>
        <dbReference type="ARBA" id="ARBA00023136"/>
    </source>
</evidence>
<keyword evidence="3 8" id="KW-0812">Transmembrane</keyword>
<dbReference type="InterPro" id="IPR000535">
    <property type="entry name" value="MSP_dom"/>
</dbReference>
<evidence type="ECO:0000256" key="4">
    <source>
        <dbReference type="ARBA" id="ARBA00022989"/>
    </source>
</evidence>
<name>A0A5B7CIL6_PORTR</name>
<evidence type="ECO:0000256" key="5">
    <source>
        <dbReference type="ARBA" id="ARBA00023054"/>
    </source>
</evidence>
<feature type="region of interest" description="Disordered" evidence="7">
    <location>
        <begin position="144"/>
        <end position="176"/>
    </location>
</feature>
<dbReference type="EMBL" id="VSRR010000073">
    <property type="protein sequence ID" value="MPC09532.1"/>
    <property type="molecule type" value="Genomic_DNA"/>
</dbReference>
<gene>
    <name evidence="10" type="primary">VAPB</name>
    <name evidence="10" type="ORF">E2C01_002146</name>
</gene>
<dbReference type="PIRSF" id="PIRSF019693">
    <property type="entry name" value="VAMP-associated"/>
    <property type="match status" value="1"/>
</dbReference>
<comment type="similarity">
    <text evidence="2">Belongs to the VAMP-associated protein (VAP) (TC 9.B.17) family.</text>
</comment>
<keyword evidence="6 8" id="KW-0472">Membrane</keyword>
<evidence type="ECO:0000256" key="7">
    <source>
        <dbReference type="SAM" id="MobiDB-lite"/>
    </source>
</evidence>
<feature type="domain" description="MSP" evidence="9">
    <location>
        <begin position="7"/>
        <end position="125"/>
    </location>
</feature>
<dbReference type="GO" id="GO:0061817">
    <property type="term" value="P:endoplasmic reticulum-plasma membrane tethering"/>
    <property type="evidence" value="ECO:0007669"/>
    <property type="project" value="TreeGrafter"/>
</dbReference>
<dbReference type="InterPro" id="IPR008962">
    <property type="entry name" value="PapD-like_sf"/>
</dbReference>
<reference evidence="10 11" key="1">
    <citation type="submission" date="2019-05" db="EMBL/GenBank/DDBJ databases">
        <title>Another draft genome of Portunus trituberculatus and its Hox gene families provides insights of decapod evolution.</title>
        <authorList>
            <person name="Jeong J.-H."/>
            <person name="Song I."/>
            <person name="Kim S."/>
            <person name="Choi T."/>
            <person name="Kim D."/>
            <person name="Ryu S."/>
            <person name="Kim W."/>
        </authorList>
    </citation>
    <scope>NUCLEOTIDE SEQUENCE [LARGE SCALE GENOMIC DNA]</scope>
    <source>
        <tissue evidence="10">Muscle</tissue>
    </source>
</reference>
<evidence type="ECO:0000256" key="2">
    <source>
        <dbReference type="ARBA" id="ARBA00008932"/>
    </source>
</evidence>
<sequence>MAKAEQVLILEPSQELKFRGPFTDVVTSQLKLTNPTDKRVCFKVKTTAPRRYCVRPNSGVVDPNGSVSVAVMLQPFDYDPHEKNKHKFMVQSLFAAGDGDISLDTLFKEADMNQLMDSKLRCVFELPPDTTTPAVQNNLDASPALQPHVETKPSPKAGVPYSGSARNVSTNSEAEIKKAGDEIKRLREEISSLRQENLQLKEDSLRQRPTANPGEKKNPIIIPHHDTQQANPMMHLVAAFLIALVGFIFGKFIL</sequence>
<feature type="compositionally biased region" description="Polar residues" evidence="7">
    <location>
        <begin position="164"/>
        <end position="173"/>
    </location>
</feature>
<dbReference type="GO" id="GO:0005886">
    <property type="term" value="C:plasma membrane"/>
    <property type="evidence" value="ECO:0007669"/>
    <property type="project" value="TreeGrafter"/>
</dbReference>
<dbReference type="PROSITE" id="PS50202">
    <property type="entry name" value="MSP"/>
    <property type="match status" value="1"/>
</dbReference>
<dbReference type="GO" id="GO:0033149">
    <property type="term" value="F:FFAT motif binding"/>
    <property type="evidence" value="ECO:0007669"/>
    <property type="project" value="TreeGrafter"/>
</dbReference>
<dbReference type="SUPFAM" id="SSF49354">
    <property type="entry name" value="PapD-like"/>
    <property type="match status" value="1"/>
</dbReference>
<dbReference type="GO" id="GO:0005789">
    <property type="term" value="C:endoplasmic reticulum membrane"/>
    <property type="evidence" value="ECO:0007669"/>
    <property type="project" value="InterPro"/>
</dbReference>
<dbReference type="InterPro" id="IPR016763">
    <property type="entry name" value="VAP"/>
</dbReference>
<keyword evidence="5" id="KW-0175">Coiled coil</keyword>
<dbReference type="Pfam" id="PF00635">
    <property type="entry name" value="Motile_Sperm"/>
    <property type="match status" value="1"/>
</dbReference>
<evidence type="ECO:0000256" key="3">
    <source>
        <dbReference type="ARBA" id="ARBA00022692"/>
    </source>
</evidence>
<dbReference type="Proteomes" id="UP000324222">
    <property type="component" value="Unassembled WGS sequence"/>
</dbReference>
<proteinExistence type="inferred from homology"/>
<dbReference type="FunFam" id="2.60.40.10:FF:000334">
    <property type="entry name" value="vesicle-associated membrane protein-associated protein A isoform X1"/>
    <property type="match status" value="1"/>
</dbReference>
<keyword evidence="4 8" id="KW-1133">Transmembrane helix</keyword>
<feature type="region of interest" description="Disordered" evidence="7">
    <location>
        <begin position="198"/>
        <end position="222"/>
    </location>
</feature>
<dbReference type="GO" id="GO:0090158">
    <property type="term" value="P:endoplasmic reticulum membrane organization"/>
    <property type="evidence" value="ECO:0007669"/>
    <property type="project" value="TreeGrafter"/>
</dbReference>
<evidence type="ECO:0000256" key="8">
    <source>
        <dbReference type="SAM" id="Phobius"/>
    </source>
</evidence>
<feature type="transmembrane region" description="Helical" evidence="8">
    <location>
        <begin position="233"/>
        <end position="253"/>
    </location>
</feature>
<evidence type="ECO:0000313" key="10">
    <source>
        <dbReference type="EMBL" id="MPC09532.1"/>
    </source>
</evidence>
<evidence type="ECO:0000256" key="1">
    <source>
        <dbReference type="ARBA" id="ARBA00004211"/>
    </source>
</evidence>
<dbReference type="PANTHER" id="PTHR10809:SF6">
    <property type="entry name" value="AT11025P-RELATED"/>
    <property type="match status" value="1"/>
</dbReference>
<organism evidence="10 11">
    <name type="scientific">Portunus trituberculatus</name>
    <name type="common">Swimming crab</name>
    <name type="synonym">Neptunus trituberculatus</name>
    <dbReference type="NCBI Taxonomy" id="210409"/>
    <lineage>
        <taxon>Eukaryota</taxon>
        <taxon>Metazoa</taxon>
        <taxon>Ecdysozoa</taxon>
        <taxon>Arthropoda</taxon>
        <taxon>Crustacea</taxon>
        <taxon>Multicrustacea</taxon>
        <taxon>Malacostraca</taxon>
        <taxon>Eumalacostraca</taxon>
        <taxon>Eucarida</taxon>
        <taxon>Decapoda</taxon>
        <taxon>Pleocyemata</taxon>
        <taxon>Brachyura</taxon>
        <taxon>Eubrachyura</taxon>
        <taxon>Portunoidea</taxon>
        <taxon>Portunidae</taxon>
        <taxon>Portuninae</taxon>
        <taxon>Portunus</taxon>
    </lineage>
</organism>
<dbReference type="InterPro" id="IPR013783">
    <property type="entry name" value="Ig-like_fold"/>
</dbReference>
<keyword evidence="11" id="KW-1185">Reference proteome</keyword>
<evidence type="ECO:0000259" key="9">
    <source>
        <dbReference type="PROSITE" id="PS50202"/>
    </source>
</evidence>
<dbReference type="AlphaFoldDB" id="A0A5B7CIL6"/>
<accession>A0A5B7CIL6</accession>
<evidence type="ECO:0000313" key="11">
    <source>
        <dbReference type="Proteomes" id="UP000324222"/>
    </source>
</evidence>
<dbReference type="OrthoDB" id="5982138at2759"/>
<comment type="caution">
    <text evidence="10">The sequence shown here is derived from an EMBL/GenBank/DDBJ whole genome shotgun (WGS) entry which is preliminary data.</text>
</comment>
<dbReference type="PANTHER" id="PTHR10809">
    <property type="entry name" value="VESICLE-ASSOCIATED MEMBRANE PROTEIN-ASSOCIATED PROTEIN"/>
    <property type="match status" value="1"/>
</dbReference>
<dbReference type="Gene3D" id="2.60.40.10">
    <property type="entry name" value="Immunoglobulins"/>
    <property type="match status" value="1"/>
</dbReference>